<dbReference type="GO" id="GO:0005634">
    <property type="term" value="C:nucleus"/>
    <property type="evidence" value="ECO:0007669"/>
    <property type="project" value="UniProtKB-SubCell"/>
</dbReference>
<proteinExistence type="inferred from homology"/>
<feature type="compositionally biased region" description="Polar residues" evidence="10">
    <location>
        <begin position="61"/>
        <end position="74"/>
    </location>
</feature>
<keyword evidence="9" id="KW-0539">Nucleus</keyword>
<dbReference type="GO" id="GO:0000981">
    <property type="term" value="F:DNA-binding transcription factor activity, RNA polymerase II-specific"/>
    <property type="evidence" value="ECO:0007669"/>
    <property type="project" value="TreeGrafter"/>
</dbReference>
<feature type="compositionally biased region" description="Low complexity" evidence="10">
    <location>
        <begin position="88"/>
        <end position="109"/>
    </location>
</feature>
<name>A0A5C3MBC3_9AGAR</name>
<dbReference type="InterPro" id="IPR034078">
    <property type="entry name" value="NFX1_fam"/>
</dbReference>
<evidence type="ECO:0000256" key="10">
    <source>
        <dbReference type="SAM" id="MobiDB-lite"/>
    </source>
</evidence>
<feature type="compositionally biased region" description="Acidic residues" evidence="10">
    <location>
        <begin position="1071"/>
        <end position="1084"/>
    </location>
</feature>
<evidence type="ECO:0000259" key="11">
    <source>
        <dbReference type="PROSITE" id="PS51061"/>
    </source>
</evidence>
<evidence type="ECO:0000256" key="2">
    <source>
        <dbReference type="ARBA" id="ARBA00007269"/>
    </source>
</evidence>
<feature type="region of interest" description="Disordered" evidence="10">
    <location>
        <begin position="991"/>
        <end position="1084"/>
    </location>
</feature>
<feature type="compositionally biased region" description="Polar residues" evidence="10">
    <location>
        <begin position="164"/>
        <end position="177"/>
    </location>
</feature>
<dbReference type="Pfam" id="PF01424">
    <property type="entry name" value="R3H"/>
    <property type="match status" value="1"/>
</dbReference>
<keyword evidence="5" id="KW-0863">Zinc-finger</keyword>
<dbReference type="InterPro" id="IPR036867">
    <property type="entry name" value="R3H_dom_sf"/>
</dbReference>
<dbReference type="EMBL" id="ML213594">
    <property type="protein sequence ID" value="TFK41756.1"/>
    <property type="molecule type" value="Genomic_DNA"/>
</dbReference>
<feature type="region of interest" description="Disordered" evidence="10">
    <location>
        <begin position="1"/>
        <end position="190"/>
    </location>
</feature>
<feature type="compositionally biased region" description="Low complexity" evidence="10">
    <location>
        <begin position="1029"/>
        <end position="1055"/>
    </location>
</feature>
<evidence type="ECO:0000256" key="6">
    <source>
        <dbReference type="ARBA" id="ARBA00022833"/>
    </source>
</evidence>
<evidence type="ECO:0000256" key="9">
    <source>
        <dbReference type="ARBA" id="ARBA00023242"/>
    </source>
</evidence>
<dbReference type="STRING" id="68775.A0A5C3MBC3"/>
<dbReference type="CDD" id="cd06008">
    <property type="entry name" value="NF-X1-zinc-finger"/>
    <property type="match status" value="5"/>
</dbReference>
<dbReference type="CDD" id="cd02325">
    <property type="entry name" value="R3H"/>
    <property type="match status" value="1"/>
</dbReference>
<evidence type="ECO:0000256" key="8">
    <source>
        <dbReference type="ARBA" id="ARBA00023163"/>
    </source>
</evidence>
<evidence type="ECO:0000256" key="1">
    <source>
        <dbReference type="ARBA" id="ARBA00004123"/>
    </source>
</evidence>
<feature type="compositionally biased region" description="Basic and acidic residues" evidence="10">
    <location>
        <begin position="51"/>
        <end position="60"/>
    </location>
</feature>
<evidence type="ECO:0000256" key="4">
    <source>
        <dbReference type="ARBA" id="ARBA00022737"/>
    </source>
</evidence>
<protein>
    <recommendedName>
        <fullName evidence="11">R3H domain-containing protein</fullName>
    </recommendedName>
</protein>
<reference evidence="12 13" key="1">
    <citation type="journal article" date="2019" name="Nat. Ecol. Evol.">
        <title>Megaphylogeny resolves global patterns of mushroom evolution.</title>
        <authorList>
            <person name="Varga T."/>
            <person name="Krizsan K."/>
            <person name="Foldi C."/>
            <person name="Dima B."/>
            <person name="Sanchez-Garcia M."/>
            <person name="Sanchez-Ramirez S."/>
            <person name="Szollosi G.J."/>
            <person name="Szarkandi J.G."/>
            <person name="Papp V."/>
            <person name="Albert L."/>
            <person name="Andreopoulos W."/>
            <person name="Angelini C."/>
            <person name="Antonin V."/>
            <person name="Barry K.W."/>
            <person name="Bougher N.L."/>
            <person name="Buchanan P."/>
            <person name="Buyck B."/>
            <person name="Bense V."/>
            <person name="Catcheside P."/>
            <person name="Chovatia M."/>
            <person name="Cooper J."/>
            <person name="Damon W."/>
            <person name="Desjardin D."/>
            <person name="Finy P."/>
            <person name="Geml J."/>
            <person name="Haridas S."/>
            <person name="Hughes K."/>
            <person name="Justo A."/>
            <person name="Karasinski D."/>
            <person name="Kautmanova I."/>
            <person name="Kiss B."/>
            <person name="Kocsube S."/>
            <person name="Kotiranta H."/>
            <person name="LaButti K.M."/>
            <person name="Lechner B.E."/>
            <person name="Liimatainen K."/>
            <person name="Lipzen A."/>
            <person name="Lukacs Z."/>
            <person name="Mihaltcheva S."/>
            <person name="Morgado L.N."/>
            <person name="Niskanen T."/>
            <person name="Noordeloos M.E."/>
            <person name="Ohm R.A."/>
            <person name="Ortiz-Santana B."/>
            <person name="Ovrebo C."/>
            <person name="Racz N."/>
            <person name="Riley R."/>
            <person name="Savchenko A."/>
            <person name="Shiryaev A."/>
            <person name="Soop K."/>
            <person name="Spirin V."/>
            <person name="Szebenyi C."/>
            <person name="Tomsovsky M."/>
            <person name="Tulloss R.E."/>
            <person name="Uehling J."/>
            <person name="Grigoriev I.V."/>
            <person name="Vagvolgyi C."/>
            <person name="Papp T."/>
            <person name="Martin F.M."/>
            <person name="Miettinen O."/>
            <person name="Hibbett D.S."/>
            <person name="Nagy L.G."/>
        </authorList>
    </citation>
    <scope>NUCLEOTIDE SEQUENCE [LARGE SCALE GENOMIC DNA]</scope>
    <source>
        <strain evidence="12 13">CBS 166.37</strain>
    </source>
</reference>
<comment type="similarity">
    <text evidence="2">Belongs to the NFX1 family.</text>
</comment>
<dbReference type="SMART" id="SM00438">
    <property type="entry name" value="ZnF_NFX"/>
    <property type="match status" value="7"/>
</dbReference>
<accession>A0A5C3MBC3</accession>
<keyword evidence="13" id="KW-1185">Reference proteome</keyword>
<dbReference type="GO" id="GO:0008270">
    <property type="term" value="F:zinc ion binding"/>
    <property type="evidence" value="ECO:0007669"/>
    <property type="project" value="UniProtKB-KW"/>
</dbReference>
<dbReference type="InterPro" id="IPR000967">
    <property type="entry name" value="Znf_NFX1"/>
</dbReference>
<evidence type="ECO:0000256" key="5">
    <source>
        <dbReference type="ARBA" id="ARBA00022771"/>
    </source>
</evidence>
<sequence>MDATVSPFIPQDENPDRNRPNNARNTSPTPHLERPPRTVNRNGPRRQNRPPRTEGERSSRSEALNGQPDTNNVIQRPKKPRNRPPRVPTTNTNTNDPTTSASTSSTPIPEGEGKRLRNGRRRNPPTATSNDIATASTTERKGKGEATGQRKAPGGGRRGARFNASLTQTDTEATTSKPSEKYRAKSRAQEPIGDDLTSTLAHALSTPPYPDCPICFSSIHPAQPTWSCSPSTPVILADGEEAQYCWTTFHVKCIRSWASKSVKEIAEAWRARGEDKTGDWRCPGCQSKREVVPSGYWCFCNSTAEPKPSRLSTPHSCGGPCSRVRESGCGHPCALSCHPGPCPPCQITTRLECYCPGKKVIAFRCGLEQKGGSKAKRNLSCGEVCGRPLGCGKHTCDKVCHEGECGKCQVREMARCYCGKEEKEVGCGEGSAVQCYVEQHDPWIGRFSGDHSCGWPFECSKHKCEKPCHPPSQTPVICPFDPSKVSHCPCGQSTVAPLSTSDFSQYTFPAREKCTDPIPTCSSICSKLHPSCSHPCRAKCHTGPCPPCSVGIVRPCRCGASTRSILCCEIHQGESAEEKEILCDRQCTALRACRRHQCRRVCCPLASLAATGKKGRKRIVEEGPAVGEERGGLHECDLVCGKLLSCGNHRCEERDHKGVCPPCLRSSFEEMVCFCGRTVFEPPIPCGTRIQCHYPCPRPPPPCGHPRTPHSCHEDPTPCPACPCLTTKECACGKKMVPNVRCSLEREKVSCGTVCGKLMGCGFHHCERLCHGDDCGPCTTPCGKSRKLCLPNNHPCTQPCHAPSTCPETESCQSIVILTCPCGRIRQSVHCGRSASHPSGSLQASPKCSNDCNIAKRNARLAEALGISGDTRDKNSPATYHDEVVAFARANSKFLPVVEKAFSDFISSDRRTQVLPHMTPDRRKFVHDLAAVYRMDTQMVDQEPHRSVQLLRRVDTRIPSLLLSTYIASSGPPPSLGKLADLRSLKNSATSASSWRPVSAITPKPSASGVMAPVASGSQRGWTPVARPSSAGLASTSSHSTRTPTPTNTARSSAPRAPVPDVVQPPATTGETDEAVPENWEDDV</sequence>
<dbReference type="AlphaFoldDB" id="A0A5C3MBC3"/>
<dbReference type="PROSITE" id="PS51061">
    <property type="entry name" value="R3H"/>
    <property type="match status" value="1"/>
</dbReference>
<dbReference type="PANTHER" id="PTHR12360">
    <property type="entry name" value="NUCLEAR TRANSCRIPTION FACTOR, X-BOX BINDING 1 NFX1"/>
    <property type="match status" value="1"/>
</dbReference>
<dbReference type="OrthoDB" id="6512771at2759"/>
<dbReference type="PANTHER" id="PTHR12360:SF12">
    <property type="entry name" value="TRANSCRIPTIONAL REPRESSOR NF-X1"/>
    <property type="match status" value="1"/>
</dbReference>
<feature type="compositionally biased region" description="Polar residues" evidence="10">
    <location>
        <begin position="125"/>
        <end position="137"/>
    </location>
</feature>
<evidence type="ECO:0000313" key="12">
    <source>
        <dbReference type="EMBL" id="TFK41756.1"/>
    </source>
</evidence>
<keyword evidence="8" id="KW-0804">Transcription</keyword>
<dbReference type="SUPFAM" id="SSF82708">
    <property type="entry name" value="R3H domain"/>
    <property type="match status" value="1"/>
</dbReference>
<dbReference type="Proteomes" id="UP000308652">
    <property type="component" value="Unassembled WGS sequence"/>
</dbReference>
<organism evidence="12 13">
    <name type="scientific">Crucibulum laeve</name>
    <dbReference type="NCBI Taxonomy" id="68775"/>
    <lineage>
        <taxon>Eukaryota</taxon>
        <taxon>Fungi</taxon>
        <taxon>Dikarya</taxon>
        <taxon>Basidiomycota</taxon>
        <taxon>Agaricomycotina</taxon>
        <taxon>Agaricomycetes</taxon>
        <taxon>Agaricomycetidae</taxon>
        <taxon>Agaricales</taxon>
        <taxon>Agaricineae</taxon>
        <taxon>Nidulariaceae</taxon>
        <taxon>Crucibulum</taxon>
    </lineage>
</organism>
<dbReference type="InterPro" id="IPR001374">
    <property type="entry name" value="R3H_dom"/>
</dbReference>
<dbReference type="SMART" id="SM00393">
    <property type="entry name" value="R3H"/>
    <property type="match status" value="1"/>
</dbReference>
<dbReference type="GO" id="GO:0000977">
    <property type="term" value="F:RNA polymerase II transcription regulatory region sequence-specific DNA binding"/>
    <property type="evidence" value="ECO:0007669"/>
    <property type="project" value="TreeGrafter"/>
</dbReference>
<keyword evidence="3" id="KW-0479">Metal-binding</keyword>
<keyword evidence="6" id="KW-0862">Zinc</keyword>
<keyword evidence="4" id="KW-0677">Repeat</keyword>
<feature type="domain" description="R3H" evidence="11">
    <location>
        <begin position="892"/>
        <end position="954"/>
    </location>
</feature>
<evidence type="ECO:0000256" key="3">
    <source>
        <dbReference type="ARBA" id="ARBA00022723"/>
    </source>
</evidence>
<gene>
    <name evidence="12" type="ORF">BDQ12DRAFT_733207</name>
</gene>
<comment type="subcellular location">
    <subcellularLocation>
        <location evidence="1">Nucleus</location>
    </subcellularLocation>
</comment>
<keyword evidence="7" id="KW-0805">Transcription regulation</keyword>
<dbReference type="GO" id="GO:0000122">
    <property type="term" value="P:negative regulation of transcription by RNA polymerase II"/>
    <property type="evidence" value="ECO:0007669"/>
    <property type="project" value="TreeGrafter"/>
</dbReference>
<dbReference type="Pfam" id="PF01422">
    <property type="entry name" value="zf-NF-X1"/>
    <property type="match status" value="6"/>
</dbReference>
<evidence type="ECO:0000313" key="13">
    <source>
        <dbReference type="Proteomes" id="UP000308652"/>
    </source>
</evidence>
<dbReference type="Gene3D" id="3.30.1370.50">
    <property type="entry name" value="R3H-like domain"/>
    <property type="match status" value="1"/>
</dbReference>
<evidence type="ECO:0000256" key="7">
    <source>
        <dbReference type="ARBA" id="ARBA00023015"/>
    </source>
</evidence>